<name>A0A1D3TQ62_9FIRM</name>
<protein>
    <recommendedName>
        <fullName evidence="3">DNA alkylation repair enzyme</fullName>
    </recommendedName>
</protein>
<keyword evidence="2" id="KW-1185">Reference proteome</keyword>
<dbReference type="RefSeq" id="WP_091230153.1">
    <property type="nucleotide sequence ID" value="NZ_FMKA01000002.1"/>
</dbReference>
<sequence length="223" mass="25803">MNAVIKRDEMIQTLKAKPDVLDLVDKIMDRPKLIPVFFDIIRSEKSSIKFLCEKVLRKISEDYPDILYPYFEDIAGLIDSDNNFIKWGGIITLSNLVLSDSEKKFLKVYDKYFSMLDSETMITAANAAGNAWKIAKKYPDLEPDVTKRLLGVSENTYYNKGEPSPECKNILYGDIIECFDRYFKKSSCQKEILEFVEQQKDNPRNSVAKKAEAFLKKHRKEEA</sequence>
<dbReference type="OrthoDB" id="1844064at2"/>
<evidence type="ECO:0000313" key="1">
    <source>
        <dbReference type="EMBL" id="SCP95645.1"/>
    </source>
</evidence>
<evidence type="ECO:0008006" key="3">
    <source>
        <dbReference type="Google" id="ProtNLM"/>
    </source>
</evidence>
<evidence type="ECO:0000313" key="2">
    <source>
        <dbReference type="Proteomes" id="UP000199315"/>
    </source>
</evidence>
<dbReference type="InterPro" id="IPR016024">
    <property type="entry name" value="ARM-type_fold"/>
</dbReference>
<dbReference type="AlphaFoldDB" id="A0A1D3TQ62"/>
<organism evidence="1 2">
    <name type="scientific">Anaerobium acetethylicum</name>
    <dbReference type="NCBI Taxonomy" id="1619234"/>
    <lineage>
        <taxon>Bacteria</taxon>
        <taxon>Bacillati</taxon>
        <taxon>Bacillota</taxon>
        <taxon>Clostridia</taxon>
        <taxon>Lachnospirales</taxon>
        <taxon>Lachnospiraceae</taxon>
        <taxon>Anaerobium</taxon>
    </lineage>
</organism>
<dbReference type="EMBL" id="FMKA01000002">
    <property type="protein sequence ID" value="SCP95645.1"/>
    <property type="molecule type" value="Genomic_DNA"/>
</dbReference>
<accession>A0A1D3TQ62</accession>
<dbReference type="SUPFAM" id="SSF48371">
    <property type="entry name" value="ARM repeat"/>
    <property type="match status" value="1"/>
</dbReference>
<gene>
    <name evidence="1" type="ORF">SAMN05421730_100283</name>
</gene>
<proteinExistence type="predicted"/>
<dbReference type="STRING" id="1619234.SAMN05421730_100283"/>
<reference evidence="1 2" key="1">
    <citation type="submission" date="2016-09" db="EMBL/GenBank/DDBJ databases">
        <authorList>
            <person name="Capua I."/>
            <person name="De Benedictis P."/>
            <person name="Joannis T."/>
            <person name="Lombin L.H."/>
            <person name="Cattoli G."/>
        </authorList>
    </citation>
    <scope>NUCLEOTIDE SEQUENCE [LARGE SCALE GENOMIC DNA]</scope>
    <source>
        <strain evidence="1 2">GluBS11</strain>
    </source>
</reference>
<dbReference type="Proteomes" id="UP000199315">
    <property type="component" value="Unassembled WGS sequence"/>
</dbReference>